<dbReference type="PANTHER" id="PTHR28139">
    <property type="entry name" value="UPF0768 PROTEIN YBL029C-A"/>
    <property type="match status" value="1"/>
</dbReference>
<name>A0AAD6VQB7_9AGAR</name>
<protein>
    <recommendedName>
        <fullName evidence="3">Zinc-ribbon 15 domain-containing protein</fullName>
    </recommendedName>
</protein>
<proteinExistence type="predicted"/>
<dbReference type="AlphaFoldDB" id="A0AAD6VQB7"/>
<sequence>MCIPIIFGCQDRLKAEGDSSGRMCPNCHNASVLPVKATSWFELFWLPLVPFSSKHIWLCQTCHWKAPHAEGCVFRALLL</sequence>
<feature type="non-terminal residue" evidence="1">
    <location>
        <position position="79"/>
    </location>
</feature>
<evidence type="ECO:0000313" key="2">
    <source>
        <dbReference type="Proteomes" id="UP001219525"/>
    </source>
</evidence>
<gene>
    <name evidence="1" type="ORF">GGX14DRAFT_79859</name>
</gene>
<evidence type="ECO:0008006" key="3">
    <source>
        <dbReference type="Google" id="ProtNLM"/>
    </source>
</evidence>
<accession>A0AAD6VQB7</accession>
<comment type="caution">
    <text evidence="1">The sequence shown here is derived from an EMBL/GenBank/DDBJ whole genome shotgun (WGS) entry which is preliminary data.</text>
</comment>
<evidence type="ECO:0000313" key="1">
    <source>
        <dbReference type="EMBL" id="KAJ7213470.1"/>
    </source>
</evidence>
<organism evidence="1 2">
    <name type="scientific">Mycena pura</name>
    <dbReference type="NCBI Taxonomy" id="153505"/>
    <lineage>
        <taxon>Eukaryota</taxon>
        <taxon>Fungi</taxon>
        <taxon>Dikarya</taxon>
        <taxon>Basidiomycota</taxon>
        <taxon>Agaricomycotina</taxon>
        <taxon>Agaricomycetes</taxon>
        <taxon>Agaricomycetidae</taxon>
        <taxon>Agaricales</taxon>
        <taxon>Marasmiineae</taxon>
        <taxon>Mycenaceae</taxon>
        <taxon>Mycena</taxon>
    </lineage>
</organism>
<dbReference type="Proteomes" id="UP001219525">
    <property type="component" value="Unassembled WGS sequence"/>
</dbReference>
<dbReference type="EMBL" id="JARJCW010000021">
    <property type="protein sequence ID" value="KAJ7213470.1"/>
    <property type="molecule type" value="Genomic_DNA"/>
</dbReference>
<reference evidence="1" key="1">
    <citation type="submission" date="2023-03" db="EMBL/GenBank/DDBJ databases">
        <title>Massive genome expansion in bonnet fungi (Mycena s.s.) driven by repeated elements and novel gene families across ecological guilds.</title>
        <authorList>
            <consortium name="Lawrence Berkeley National Laboratory"/>
            <person name="Harder C.B."/>
            <person name="Miyauchi S."/>
            <person name="Viragh M."/>
            <person name="Kuo A."/>
            <person name="Thoen E."/>
            <person name="Andreopoulos B."/>
            <person name="Lu D."/>
            <person name="Skrede I."/>
            <person name="Drula E."/>
            <person name="Henrissat B."/>
            <person name="Morin E."/>
            <person name="Kohler A."/>
            <person name="Barry K."/>
            <person name="LaButti K."/>
            <person name="Morin E."/>
            <person name="Salamov A."/>
            <person name="Lipzen A."/>
            <person name="Mereny Z."/>
            <person name="Hegedus B."/>
            <person name="Baldrian P."/>
            <person name="Stursova M."/>
            <person name="Weitz H."/>
            <person name="Taylor A."/>
            <person name="Grigoriev I.V."/>
            <person name="Nagy L.G."/>
            <person name="Martin F."/>
            <person name="Kauserud H."/>
        </authorList>
    </citation>
    <scope>NUCLEOTIDE SEQUENCE</scope>
    <source>
        <strain evidence="1">9144</strain>
    </source>
</reference>
<dbReference type="PANTHER" id="PTHR28139:SF1">
    <property type="entry name" value="UPF0768 PROTEIN YBL029C-A"/>
    <property type="match status" value="1"/>
</dbReference>
<keyword evidence="2" id="KW-1185">Reference proteome</keyword>